<keyword evidence="1" id="KW-0812">Transmembrane</keyword>
<feature type="transmembrane region" description="Helical" evidence="1">
    <location>
        <begin position="102"/>
        <end position="121"/>
    </location>
</feature>
<comment type="caution">
    <text evidence="3">The sequence shown here is derived from an EMBL/GenBank/DDBJ whole genome shotgun (WGS) entry which is preliminary data.</text>
</comment>
<sequence>MKWVLLLTTILPLSACGASSTFRPQGSGYLKAPLSHSRQSNYSYETKGFESGFEAPSLVEVSRGGEASVSNVDVPTGSELAGAAFFTALQVVLNKVLKANGIAFPAMLGCTILVFAALVFAEVVSPGAGEHAFQLLTPGSNFIADHSSRPNFVAVQVASGDVCTRSGNVTFGPINWVNGRCSKSLISRCIG</sequence>
<feature type="chain" id="PRO_5003837817" evidence="2">
    <location>
        <begin position="19"/>
        <end position="191"/>
    </location>
</feature>
<dbReference type="AlphaFoldDB" id="K0SI28"/>
<keyword evidence="1" id="KW-0472">Membrane</keyword>
<keyword evidence="4" id="KW-1185">Reference proteome</keyword>
<gene>
    <name evidence="3" type="ORF">THAOC_21746</name>
</gene>
<dbReference type="Proteomes" id="UP000266841">
    <property type="component" value="Unassembled WGS sequence"/>
</dbReference>
<feature type="signal peptide" evidence="2">
    <location>
        <begin position="1"/>
        <end position="18"/>
    </location>
</feature>
<keyword evidence="1" id="KW-1133">Transmembrane helix</keyword>
<organism evidence="3 4">
    <name type="scientific">Thalassiosira oceanica</name>
    <name type="common">Marine diatom</name>
    <dbReference type="NCBI Taxonomy" id="159749"/>
    <lineage>
        <taxon>Eukaryota</taxon>
        <taxon>Sar</taxon>
        <taxon>Stramenopiles</taxon>
        <taxon>Ochrophyta</taxon>
        <taxon>Bacillariophyta</taxon>
        <taxon>Coscinodiscophyceae</taxon>
        <taxon>Thalassiosirophycidae</taxon>
        <taxon>Thalassiosirales</taxon>
        <taxon>Thalassiosiraceae</taxon>
        <taxon>Thalassiosira</taxon>
    </lineage>
</organism>
<evidence type="ECO:0000313" key="4">
    <source>
        <dbReference type="Proteomes" id="UP000266841"/>
    </source>
</evidence>
<proteinExistence type="predicted"/>
<accession>K0SI28</accession>
<evidence type="ECO:0000256" key="1">
    <source>
        <dbReference type="SAM" id="Phobius"/>
    </source>
</evidence>
<keyword evidence="2" id="KW-0732">Signal</keyword>
<protein>
    <submittedName>
        <fullName evidence="3">Uncharacterized protein</fullName>
    </submittedName>
</protein>
<dbReference type="EMBL" id="AGNL01026060">
    <property type="protein sequence ID" value="EJK58152.1"/>
    <property type="molecule type" value="Genomic_DNA"/>
</dbReference>
<reference evidence="3 4" key="1">
    <citation type="journal article" date="2012" name="Genome Biol.">
        <title>Genome and low-iron response of an oceanic diatom adapted to chronic iron limitation.</title>
        <authorList>
            <person name="Lommer M."/>
            <person name="Specht M."/>
            <person name="Roy A.S."/>
            <person name="Kraemer L."/>
            <person name="Andreson R."/>
            <person name="Gutowska M.A."/>
            <person name="Wolf J."/>
            <person name="Bergner S.V."/>
            <person name="Schilhabel M.B."/>
            <person name="Klostermeier U.C."/>
            <person name="Beiko R.G."/>
            <person name="Rosenstiel P."/>
            <person name="Hippler M."/>
            <person name="Laroche J."/>
        </authorList>
    </citation>
    <scope>NUCLEOTIDE SEQUENCE [LARGE SCALE GENOMIC DNA]</scope>
    <source>
        <strain evidence="3 4">CCMP1005</strain>
    </source>
</reference>
<name>K0SI28_THAOC</name>
<evidence type="ECO:0000313" key="3">
    <source>
        <dbReference type="EMBL" id="EJK58152.1"/>
    </source>
</evidence>
<evidence type="ECO:0000256" key="2">
    <source>
        <dbReference type="SAM" id="SignalP"/>
    </source>
</evidence>